<name>A0A918AXA4_9ACTN</name>
<dbReference type="Pfam" id="PF01670">
    <property type="entry name" value="Glyco_hydro_12"/>
    <property type="match status" value="1"/>
</dbReference>
<keyword evidence="2" id="KW-0326">Glycosidase</keyword>
<protein>
    <recommendedName>
        <fullName evidence="6">Glycosyl hydrolase family 12</fullName>
    </recommendedName>
</protein>
<dbReference type="InterPro" id="IPR013320">
    <property type="entry name" value="ConA-like_dom_sf"/>
</dbReference>
<keyword evidence="5" id="KW-1185">Reference proteome</keyword>
<feature type="signal peptide" evidence="3">
    <location>
        <begin position="1"/>
        <end position="33"/>
    </location>
</feature>
<dbReference type="InterPro" id="IPR013319">
    <property type="entry name" value="GH11/12"/>
</dbReference>
<dbReference type="GO" id="GO:0000272">
    <property type="term" value="P:polysaccharide catabolic process"/>
    <property type="evidence" value="ECO:0007669"/>
    <property type="project" value="UniProtKB-KW"/>
</dbReference>
<dbReference type="EMBL" id="BMSV01000002">
    <property type="protein sequence ID" value="GGP94974.1"/>
    <property type="molecule type" value="Genomic_DNA"/>
</dbReference>
<proteinExistence type="inferred from homology"/>
<dbReference type="InterPro" id="IPR002594">
    <property type="entry name" value="GH12"/>
</dbReference>
<dbReference type="Proteomes" id="UP000654123">
    <property type="component" value="Unassembled WGS sequence"/>
</dbReference>
<keyword evidence="3" id="KW-0732">Signal</keyword>
<sequence length="242" mass="26021">MARRILGRLRTAFLAPVLAFGATLGLAAAPAQAAVWHNCDQWGNTSLNGYTLYNNIWGQGAGAQCTWANSGTNWGVWADHPNTGGIKSYPNAKKVVNKTITGMSSLNSSYRVKVPAAGAYNTAYDIWDTDYDYEVMLWMNHNGPVGPLGTAQGGATLGGHSWNVYKGRVTNPDGSYHEVFSFVRTSDSTSGTVNVLPILEWIKDTKGWWGNETIGDVQFGFEITSSAGGLEFVTENLTVSAG</sequence>
<dbReference type="PANTHER" id="PTHR34002">
    <property type="entry name" value="BLR1656 PROTEIN"/>
    <property type="match status" value="1"/>
</dbReference>
<evidence type="ECO:0000313" key="5">
    <source>
        <dbReference type="Proteomes" id="UP000654123"/>
    </source>
</evidence>
<dbReference type="RefSeq" id="WP_189530377.1">
    <property type="nucleotide sequence ID" value="NZ_BMSV01000002.1"/>
</dbReference>
<keyword evidence="2" id="KW-0378">Hydrolase</keyword>
<evidence type="ECO:0000256" key="2">
    <source>
        <dbReference type="RuleBase" id="RU361163"/>
    </source>
</evidence>
<dbReference type="Gene3D" id="2.60.120.180">
    <property type="match status" value="1"/>
</dbReference>
<dbReference type="PANTHER" id="PTHR34002:SF9">
    <property type="entry name" value="XYLOGLUCAN-SPECIFIC ENDO-BETA-1,4-GLUCANASE A"/>
    <property type="match status" value="1"/>
</dbReference>
<accession>A0A918AXA4</accession>
<dbReference type="AlphaFoldDB" id="A0A918AXA4"/>
<keyword evidence="2" id="KW-0119">Carbohydrate metabolism</keyword>
<gene>
    <name evidence="4" type="ORF">GCM10010249_11130</name>
</gene>
<evidence type="ECO:0000313" key="4">
    <source>
        <dbReference type="EMBL" id="GGP94974.1"/>
    </source>
</evidence>
<keyword evidence="2" id="KW-0624">Polysaccharide degradation</keyword>
<evidence type="ECO:0008006" key="6">
    <source>
        <dbReference type="Google" id="ProtNLM"/>
    </source>
</evidence>
<dbReference type="SUPFAM" id="SSF49899">
    <property type="entry name" value="Concanavalin A-like lectins/glucanases"/>
    <property type="match status" value="1"/>
</dbReference>
<evidence type="ECO:0000256" key="3">
    <source>
        <dbReference type="SAM" id="SignalP"/>
    </source>
</evidence>
<dbReference type="NCBIfam" id="NF004860">
    <property type="entry name" value="PRK06215.1"/>
    <property type="match status" value="1"/>
</dbReference>
<reference evidence="4" key="2">
    <citation type="submission" date="2020-09" db="EMBL/GenBank/DDBJ databases">
        <authorList>
            <person name="Sun Q."/>
            <person name="Ohkuma M."/>
        </authorList>
    </citation>
    <scope>NUCLEOTIDE SEQUENCE</scope>
    <source>
        <strain evidence="4">JCM 4335</strain>
    </source>
</reference>
<comment type="caution">
    <text evidence="4">The sequence shown here is derived from an EMBL/GenBank/DDBJ whole genome shotgun (WGS) entry which is preliminary data.</text>
</comment>
<organism evidence="4 5">
    <name type="scientific">Streptomyces roseolilacinus</name>
    <dbReference type="NCBI Taxonomy" id="66904"/>
    <lineage>
        <taxon>Bacteria</taxon>
        <taxon>Bacillati</taxon>
        <taxon>Actinomycetota</taxon>
        <taxon>Actinomycetes</taxon>
        <taxon>Kitasatosporales</taxon>
        <taxon>Streptomycetaceae</taxon>
        <taxon>Streptomyces</taxon>
    </lineage>
</organism>
<reference evidence="4" key="1">
    <citation type="journal article" date="2014" name="Int. J. Syst. Evol. Microbiol.">
        <title>Complete genome sequence of Corynebacterium casei LMG S-19264T (=DSM 44701T), isolated from a smear-ripened cheese.</title>
        <authorList>
            <consortium name="US DOE Joint Genome Institute (JGI-PGF)"/>
            <person name="Walter F."/>
            <person name="Albersmeier A."/>
            <person name="Kalinowski J."/>
            <person name="Ruckert C."/>
        </authorList>
    </citation>
    <scope>NUCLEOTIDE SEQUENCE</scope>
    <source>
        <strain evidence="4">JCM 4335</strain>
    </source>
</reference>
<feature type="chain" id="PRO_5036885488" description="Glycosyl hydrolase family 12" evidence="3">
    <location>
        <begin position="34"/>
        <end position="242"/>
    </location>
</feature>
<evidence type="ECO:0000256" key="1">
    <source>
        <dbReference type="ARBA" id="ARBA00005519"/>
    </source>
</evidence>
<comment type="similarity">
    <text evidence="1 2">Belongs to the glycosyl hydrolase 12 (cellulase H) family.</text>
</comment>
<dbReference type="GO" id="GO:0008810">
    <property type="term" value="F:cellulase activity"/>
    <property type="evidence" value="ECO:0007669"/>
    <property type="project" value="InterPro"/>
</dbReference>